<accession>A0A139IN78</accession>
<dbReference type="GO" id="GO:0006094">
    <property type="term" value="P:gluconeogenesis"/>
    <property type="evidence" value="ECO:0007669"/>
    <property type="project" value="TreeGrafter"/>
</dbReference>
<evidence type="ECO:0000256" key="10">
    <source>
        <dbReference type="ARBA" id="ARBA00024331"/>
    </source>
</evidence>
<dbReference type="Pfam" id="PF24864">
    <property type="entry name" value="DUF7730"/>
    <property type="match status" value="1"/>
</dbReference>
<evidence type="ECO:0000256" key="11">
    <source>
        <dbReference type="ARBA" id="ARBA00032973"/>
    </source>
</evidence>
<feature type="domain" description="Fructose-1-6-bisphosphatase class 1 C-terminal" evidence="16">
    <location>
        <begin position="311"/>
        <end position="434"/>
    </location>
</feature>
<evidence type="ECO:0000256" key="5">
    <source>
        <dbReference type="ARBA" id="ARBA00013093"/>
    </source>
</evidence>
<reference evidence="18 19" key="1">
    <citation type="submission" date="2015-07" db="EMBL/GenBank/DDBJ databases">
        <title>Comparative genomics of the Sigatoka disease complex on banana suggests a link between parallel evolutionary changes in Pseudocercospora fijiensis and Pseudocercospora eumusae and increased virulence on the banana host.</title>
        <authorList>
            <person name="Chang T.-C."/>
            <person name="Salvucci A."/>
            <person name="Crous P.W."/>
            <person name="Stergiopoulos I."/>
        </authorList>
    </citation>
    <scope>NUCLEOTIDE SEQUENCE [LARGE SCALE GENOMIC DNA]</scope>
    <source>
        <strain evidence="18 19">CBS 116634</strain>
    </source>
</reference>
<evidence type="ECO:0000256" key="6">
    <source>
        <dbReference type="ARBA" id="ARBA00022723"/>
    </source>
</evidence>
<dbReference type="InterPro" id="IPR000146">
    <property type="entry name" value="FBPase_class-1"/>
</dbReference>
<feature type="region of interest" description="Disordered" evidence="14">
    <location>
        <begin position="1"/>
        <end position="33"/>
    </location>
</feature>
<keyword evidence="9 13" id="KW-0119">Carbohydrate metabolism</keyword>
<feature type="compositionally biased region" description="Polar residues" evidence="14">
    <location>
        <begin position="1"/>
        <end position="20"/>
    </location>
</feature>
<dbReference type="GO" id="GO:0005986">
    <property type="term" value="P:sucrose biosynthetic process"/>
    <property type="evidence" value="ECO:0007669"/>
    <property type="project" value="TreeGrafter"/>
</dbReference>
<dbReference type="InterPro" id="IPR028343">
    <property type="entry name" value="FBPtase"/>
</dbReference>
<dbReference type="PROSITE" id="PS00124">
    <property type="entry name" value="FBPASE"/>
    <property type="match status" value="1"/>
</dbReference>
<dbReference type="PANTHER" id="PTHR11556:SF1">
    <property type="entry name" value="FRUCTOSE-BISPHOSPHATASE"/>
    <property type="match status" value="1"/>
</dbReference>
<dbReference type="FunFam" id="3.30.540.10:FF:000009">
    <property type="entry name" value="Fructose-1,6-bisphosphatase"/>
    <property type="match status" value="1"/>
</dbReference>
<dbReference type="OrthoDB" id="10256725at2759"/>
<evidence type="ECO:0000313" key="18">
    <source>
        <dbReference type="EMBL" id="KXT16203.1"/>
    </source>
</evidence>
<comment type="cofactor">
    <cofactor evidence="2">
        <name>Mg(2+)</name>
        <dbReference type="ChEBI" id="CHEBI:18420"/>
    </cofactor>
</comment>
<dbReference type="AlphaFoldDB" id="A0A139IN78"/>
<dbReference type="Gene3D" id="3.40.190.80">
    <property type="match status" value="1"/>
</dbReference>
<feature type="domain" description="Fructose-1-6-bisphosphatase class I N-terminal" evidence="15">
    <location>
        <begin position="118"/>
        <end position="307"/>
    </location>
</feature>
<dbReference type="PIRSF" id="PIRSF000904">
    <property type="entry name" value="FBPtase_SBPase"/>
    <property type="match status" value="1"/>
</dbReference>
<evidence type="ECO:0000256" key="8">
    <source>
        <dbReference type="ARBA" id="ARBA00022842"/>
    </source>
</evidence>
<keyword evidence="8" id="KW-0460">Magnesium</keyword>
<dbReference type="GO" id="GO:0042132">
    <property type="term" value="F:fructose 1,6-bisphosphate 1-phosphatase activity"/>
    <property type="evidence" value="ECO:0007669"/>
    <property type="project" value="UniProtKB-EC"/>
</dbReference>
<dbReference type="FunFam" id="3.40.190.80:FF:000001">
    <property type="entry name" value="Fructose-1,6-bisphosphatase class 1"/>
    <property type="match status" value="1"/>
</dbReference>
<proteinExistence type="inferred from homology"/>
<dbReference type="SUPFAM" id="SSF56655">
    <property type="entry name" value="Carbohydrate phosphatase"/>
    <property type="match status" value="1"/>
</dbReference>
<dbReference type="PRINTS" id="PR00115">
    <property type="entry name" value="F16BPHPHTASE"/>
</dbReference>
<dbReference type="Gene3D" id="3.30.540.10">
    <property type="entry name" value="Fructose-1,6-Bisphosphatase, subunit A, domain 1"/>
    <property type="match status" value="1"/>
</dbReference>
<comment type="caution">
    <text evidence="18">The sequence shown here is derived from an EMBL/GenBank/DDBJ whole genome shotgun (WGS) entry which is preliminary data.</text>
</comment>
<dbReference type="PANTHER" id="PTHR11556">
    <property type="entry name" value="FRUCTOSE-1,6-BISPHOSPHATASE-RELATED"/>
    <property type="match status" value="1"/>
</dbReference>
<comment type="subunit">
    <text evidence="4">Homotetramer.</text>
</comment>
<comment type="similarity">
    <text evidence="3 13">Belongs to the FBPase class 1 family.</text>
</comment>
<comment type="pathway">
    <text evidence="10">Carbohydrate biosynthesis.</text>
</comment>
<dbReference type="EMBL" id="LFZO01000043">
    <property type="protein sequence ID" value="KXT16203.1"/>
    <property type="molecule type" value="Genomic_DNA"/>
</dbReference>
<sequence>MDIQESPSSRIKSEEQQLPTRQRPGPNTPCPSLCGPNHRGVFEAAHPGTTTTAIGQYYRGMLINKDHQLLHHSTSDIIPGFLPNSKAPASFTLTISTSSKMSSEGGAVGKESINTEIITLSRYLSEEQTKHKEATGDFTLLCHALQFSFKSIAYYIRRASLINLSGLAGSSNTTGDDQKKLDVIGNDIFIAAMRSSRRVRVLVSEEEEDAIIFDQNPHARYAIACDPIDGSSNLDAGVSVGTIFGIYRLAEGAKGTKEDLLVPGSDLVAAGFTMYGASAQLVMTMKDGPVNGFTMDNALGEFILTHPDMKIPKKRAIYSCNEGNSKYWEEPVKEWCESLKSAEKPYSARYIGSMVADAYRTLLYGGIFAYPADKKSPKGKLRILYECGPMAMVFENAGGQAVDSKMRRMVTVVPEHIHDRSGIFLGSYDEVQKERSIWLYGRLKEEIYCVLLVRDAETELPEKHRTSIVANEPEACRARAISRFASYRQPRVTTKVSRKHLLVAIRKQKTAAAASGVEVQAPVDSVIIIEFGMVVSNLDGSMPGCCDSRDMNIMPDFNYWGDFALQAWVNINPSPQWASRQIEPYRGLPFGAYLHSNRPRRQRKLTGPLEPSEQSFWDRFKLLSWEPDQRTEDQSGSAFLTKLPFDIRIMIYEMVLGNRVLHLSAQSPKSRIQHYTCKCPGEIVLEGANHACSDSAIRQTPSSPRAEQQEATGLLPLLTCCRQIYSEAIDTLYSANTFSFTQNFAAFTFLKLMVPPQRLLTIRRFRLHMRIPRHPSLNSRSSRDWHDLWTFFGSEMSGLQNLYLELQMLQPMEVHIESTPDDEAETWIRPMVTMAVDAYRRRGCVVELETRHVRHYPARIFSNENQKSEKLEEEDVLALTCAALHRSIRLSLG</sequence>
<keyword evidence="6" id="KW-0479">Metal-binding</keyword>
<dbReference type="Pfam" id="PF18913">
    <property type="entry name" value="FBPase_C"/>
    <property type="match status" value="1"/>
</dbReference>
<evidence type="ECO:0000256" key="1">
    <source>
        <dbReference type="ARBA" id="ARBA00001273"/>
    </source>
</evidence>
<protein>
    <recommendedName>
        <fullName evidence="12">Fructose-1,6-bisphosphatase</fullName>
        <ecNumber evidence="5">3.1.3.11</ecNumber>
    </recommendedName>
    <alternativeName>
        <fullName evidence="11">D-fructose-1,6-bisphosphate 1-phosphohydrolase</fullName>
    </alternativeName>
</protein>
<keyword evidence="7 13" id="KW-0378">Hydrolase</keyword>
<evidence type="ECO:0000259" key="16">
    <source>
        <dbReference type="Pfam" id="PF18913"/>
    </source>
</evidence>
<evidence type="ECO:0000256" key="4">
    <source>
        <dbReference type="ARBA" id="ARBA00011881"/>
    </source>
</evidence>
<dbReference type="InterPro" id="IPR020548">
    <property type="entry name" value="Fructose_bisphosphatase_AS"/>
</dbReference>
<evidence type="ECO:0000313" key="19">
    <source>
        <dbReference type="Proteomes" id="UP000073492"/>
    </source>
</evidence>
<dbReference type="GO" id="GO:0005829">
    <property type="term" value="C:cytosol"/>
    <property type="evidence" value="ECO:0007669"/>
    <property type="project" value="TreeGrafter"/>
</dbReference>
<feature type="domain" description="DUF7730" evidence="17">
    <location>
        <begin position="633"/>
        <end position="808"/>
    </location>
</feature>
<evidence type="ECO:0000256" key="7">
    <source>
        <dbReference type="ARBA" id="ARBA00022801"/>
    </source>
</evidence>
<dbReference type="GO" id="GO:0046872">
    <property type="term" value="F:metal ion binding"/>
    <property type="evidence" value="ECO:0007669"/>
    <property type="project" value="UniProtKB-KW"/>
</dbReference>
<evidence type="ECO:0000256" key="14">
    <source>
        <dbReference type="SAM" id="MobiDB-lite"/>
    </source>
</evidence>
<dbReference type="HAMAP" id="MF_01855">
    <property type="entry name" value="FBPase_class1"/>
    <property type="match status" value="1"/>
</dbReference>
<dbReference type="GO" id="GO:0030388">
    <property type="term" value="P:fructose 1,6-bisphosphate metabolic process"/>
    <property type="evidence" value="ECO:0007669"/>
    <property type="project" value="TreeGrafter"/>
</dbReference>
<dbReference type="InterPro" id="IPR044015">
    <property type="entry name" value="FBPase_C_dom"/>
</dbReference>
<keyword evidence="19" id="KW-1185">Reference proteome</keyword>
<organism evidence="18 19">
    <name type="scientific">Pseudocercospora musae</name>
    <dbReference type="NCBI Taxonomy" id="113226"/>
    <lineage>
        <taxon>Eukaryota</taxon>
        <taxon>Fungi</taxon>
        <taxon>Dikarya</taxon>
        <taxon>Ascomycota</taxon>
        <taxon>Pezizomycotina</taxon>
        <taxon>Dothideomycetes</taxon>
        <taxon>Dothideomycetidae</taxon>
        <taxon>Mycosphaerellales</taxon>
        <taxon>Mycosphaerellaceae</taxon>
        <taxon>Pseudocercospora</taxon>
    </lineage>
</organism>
<evidence type="ECO:0000256" key="9">
    <source>
        <dbReference type="ARBA" id="ARBA00023277"/>
    </source>
</evidence>
<dbReference type="PIRSF" id="PIRSF500210">
    <property type="entry name" value="FBPtase"/>
    <property type="match status" value="1"/>
</dbReference>
<evidence type="ECO:0000256" key="2">
    <source>
        <dbReference type="ARBA" id="ARBA00001946"/>
    </source>
</evidence>
<dbReference type="Pfam" id="PF00316">
    <property type="entry name" value="FBPase"/>
    <property type="match status" value="1"/>
</dbReference>
<dbReference type="InterPro" id="IPR056632">
    <property type="entry name" value="DUF7730"/>
</dbReference>
<dbReference type="InterPro" id="IPR033391">
    <property type="entry name" value="FBPase_N"/>
</dbReference>
<evidence type="ECO:0000256" key="12">
    <source>
        <dbReference type="ARBA" id="ARBA00070480"/>
    </source>
</evidence>
<name>A0A139IN78_9PEZI</name>
<dbReference type="CDD" id="cd00354">
    <property type="entry name" value="FBPase"/>
    <property type="match status" value="1"/>
</dbReference>
<dbReference type="STRING" id="113226.A0A139IN78"/>
<comment type="catalytic activity">
    <reaction evidence="1">
        <text>beta-D-fructose 1,6-bisphosphate + H2O = beta-D-fructose 6-phosphate + phosphate</text>
        <dbReference type="Rhea" id="RHEA:11064"/>
        <dbReference type="ChEBI" id="CHEBI:15377"/>
        <dbReference type="ChEBI" id="CHEBI:32966"/>
        <dbReference type="ChEBI" id="CHEBI:43474"/>
        <dbReference type="ChEBI" id="CHEBI:57634"/>
        <dbReference type="EC" id="3.1.3.11"/>
    </reaction>
</comment>
<evidence type="ECO:0000256" key="13">
    <source>
        <dbReference type="RuleBase" id="RU000508"/>
    </source>
</evidence>
<dbReference type="EC" id="3.1.3.11" evidence="5"/>
<dbReference type="GO" id="GO:0006002">
    <property type="term" value="P:fructose 6-phosphate metabolic process"/>
    <property type="evidence" value="ECO:0007669"/>
    <property type="project" value="TreeGrafter"/>
</dbReference>
<evidence type="ECO:0000259" key="17">
    <source>
        <dbReference type="Pfam" id="PF24864"/>
    </source>
</evidence>
<evidence type="ECO:0000256" key="3">
    <source>
        <dbReference type="ARBA" id="ARBA00010941"/>
    </source>
</evidence>
<evidence type="ECO:0000259" key="15">
    <source>
        <dbReference type="Pfam" id="PF00316"/>
    </source>
</evidence>
<dbReference type="GO" id="GO:0006000">
    <property type="term" value="P:fructose metabolic process"/>
    <property type="evidence" value="ECO:0007669"/>
    <property type="project" value="TreeGrafter"/>
</dbReference>
<gene>
    <name evidence="18" type="ORF">AC579_902</name>
</gene>
<dbReference type="Proteomes" id="UP000073492">
    <property type="component" value="Unassembled WGS sequence"/>
</dbReference>